<evidence type="ECO:0000256" key="6">
    <source>
        <dbReference type="ARBA" id="ARBA00023242"/>
    </source>
</evidence>
<evidence type="ECO:0000256" key="3">
    <source>
        <dbReference type="ARBA" id="ARBA00022741"/>
    </source>
</evidence>
<evidence type="ECO:0000256" key="1">
    <source>
        <dbReference type="ARBA" id="ARBA00004123"/>
    </source>
</evidence>
<dbReference type="FunFam" id="2.40.30.10:FF:000029">
    <property type="entry name" value="116 kDa U5 small nuclear ribonucleoprotein component"/>
    <property type="match status" value="1"/>
</dbReference>
<dbReference type="InterPro" id="IPR020568">
    <property type="entry name" value="Ribosomal_Su5_D2-typ_SF"/>
</dbReference>
<dbReference type="FunFam" id="3.30.70.870:FF:000002">
    <property type="entry name" value="Translation elongation factor 2"/>
    <property type="match status" value="1"/>
</dbReference>
<keyword evidence="2" id="KW-0507">mRNA processing</keyword>
<dbReference type="InterPro" id="IPR009000">
    <property type="entry name" value="Transl_B-barrel_sf"/>
</dbReference>
<feature type="domain" description="Tr-type G" evidence="9">
    <location>
        <begin position="121"/>
        <end position="417"/>
    </location>
</feature>
<comment type="function">
    <text evidence="7">Component of the U5 snRNP complex required for pre-mRNA splicing. Binds GTP.</text>
</comment>
<dbReference type="EMBL" id="JANBUO010002336">
    <property type="protein sequence ID" value="KAJ2794997.1"/>
    <property type="molecule type" value="Genomic_DNA"/>
</dbReference>
<comment type="caution">
    <text evidence="10">The sequence shown here is derived from an EMBL/GenBank/DDBJ whole genome shotgun (WGS) entry which is preliminary data.</text>
</comment>
<dbReference type="Gene3D" id="3.90.1430.10">
    <property type="entry name" value="Yeast translation eEF2 (G' domain)"/>
    <property type="match status" value="1"/>
</dbReference>
<dbReference type="GO" id="GO:0005829">
    <property type="term" value="C:cytosol"/>
    <property type="evidence" value="ECO:0007669"/>
    <property type="project" value="TreeGrafter"/>
</dbReference>
<name>A0A9W8HT40_9FUNG</name>
<dbReference type="SUPFAM" id="SSF50447">
    <property type="entry name" value="Translation proteins"/>
    <property type="match status" value="1"/>
</dbReference>
<protein>
    <recommendedName>
        <fullName evidence="9">Tr-type G domain-containing protein</fullName>
    </recommendedName>
</protein>
<gene>
    <name evidence="10" type="ORF">H4R20_006033</name>
</gene>
<evidence type="ECO:0000259" key="9">
    <source>
        <dbReference type="PROSITE" id="PS51722"/>
    </source>
</evidence>
<feature type="region of interest" description="Disordered" evidence="8">
    <location>
        <begin position="1"/>
        <end position="36"/>
    </location>
</feature>
<dbReference type="PRINTS" id="PR00315">
    <property type="entry name" value="ELONGATNFCT"/>
</dbReference>
<dbReference type="NCBIfam" id="TIGR00231">
    <property type="entry name" value="small_GTP"/>
    <property type="match status" value="1"/>
</dbReference>
<dbReference type="SUPFAM" id="SSF54980">
    <property type="entry name" value="EF-G C-terminal domain-like"/>
    <property type="match status" value="1"/>
</dbReference>
<proteinExistence type="predicted"/>
<keyword evidence="3" id="KW-0547">Nucleotide-binding</keyword>
<dbReference type="InterPro" id="IPR014721">
    <property type="entry name" value="Ribsml_uS5_D2-typ_fold_subgr"/>
</dbReference>
<feature type="non-terminal residue" evidence="10">
    <location>
        <position position="1"/>
    </location>
</feature>
<dbReference type="Gene3D" id="3.30.70.870">
    <property type="entry name" value="Elongation Factor G (Translational Gtpase), domain 3"/>
    <property type="match status" value="1"/>
</dbReference>
<dbReference type="InterPro" id="IPR044121">
    <property type="entry name" value="Snu114_GTP-bd"/>
</dbReference>
<accession>A0A9W8HT40</accession>
<dbReference type="Pfam" id="PF16004">
    <property type="entry name" value="EFTUD2"/>
    <property type="match status" value="1"/>
</dbReference>
<dbReference type="Gene3D" id="2.40.30.10">
    <property type="entry name" value="Translation factors"/>
    <property type="match status" value="1"/>
</dbReference>
<sequence>LEATSRPGAAFGEAAGSDNDEEIGSEEDAEGTGRGPMAMARRVDISQTQIVLHEDKQYYPEAEEVFGPGVEAIVQEEDTQPITEPIIAPIKVRKFQVDEDMDLPDTTYTKEFLVDLMGYPEMVRNIAVAGHLHHGKTALVDVLVASTHAWPEWDKAAPIATPVTKIQRPNDKAFGFTDIHQLERQRGVSLKAMPISLVAQTTKGKSYALNILDTPGHVNFIDEVIASMRMADGVVLVVDAVEGVMASTERVIRAAVREGLSLTLVVNKVDRLIIELKLPPADAYYKLKLTIEEVNSIIAGCPLTDASLRVSPELGNVCFASAAFGWCFSLESFARRYIDTWGMPTPPKELAKRLWGDIYYHPERRTFMRKRAKGDSEAKRSFVHFILEPLYKIFAQVVGEDEPQLRVVLESLGVELRKSDYAMDARALLRKALSHFFGPPTGLLDMCSEHIKSPLENAVSKTEHLYTGQMDTATATAMRNCDADGPLVVAIAKQYPSADGAQFYALGRIFSGSIKTGQKVRVLGEGYAPGDDEDMALATVTDAWIYCSRYKIPVSGLGAGGWILLGGVDGSISKTATLTDTRVPEEELAIIQPLPLPSESVIKIAVEPVVPTDLPKMLSGLRKIGKSYPLAQTKVEESGEHIVMGTGELYLDCIMHDLRCMYAEIEIKVADPIVAFRETVSETSAVKVFGDSPNGKNRLTIISSPLEQGIAEDIESNRVQSNWPARQMGQFFESNYGWDILAGRSIWAFGPGNDG</sequence>
<dbReference type="Pfam" id="PF00009">
    <property type="entry name" value="GTP_EFTU"/>
    <property type="match status" value="1"/>
</dbReference>
<dbReference type="InterPro" id="IPR000795">
    <property type="entry name" value="T_Tr_GTP-bd_dom"/>
</dbReference>
<dbReference type="InterPro" id="IPR031950">
    <property type="entry name" value="EFTUD2_N"/>
</dbReference>
<dbReference type="Gene3D" id="3.30.230.10">
    <property type="match status" value="1"/>
</dbReference>
<keyword evidence="11" id="KW-1185">Reference proteome</keyword>
<dbReference type="InterPro" id="IPR005225">
    <property type="entry name" value="Small_GTP-bd"/>
</dbReference>
<feature type="non-terminal residue" evidence="10">
    <location>
        <position position="755"/>
    </location>
</feature>
<keyword evidence="4" id="KW-0342">GTP-binding</keyword>
<dbReference type="SUPFAM" id="SSF52540">
    <property type="entry name" value="P-loop containing nucleoside triphosphate hydrolases"/>
    <property type="match status" value="1"/>
</dbReference>
<keyword evidence="6" id="KW-0539">Nucleus</keyword>
<evidence type="ECO:0000313" key="11">
    <source>
        <dbReference type="Proteomes" id="UP001140094"/>
    </source>
</evidence>
<dbReference type="SUPFAM" id="SSF54211">
    <property type="entry name" value="Ribosomal protein S5 domain 2-like"/>
    <property type="match status" value="1"/>
</dbReference>
<dbReference type="GO" id="GO:0046540">
    <property type="term" value="C:U4/U6 x U5 tri-snRNP complex"/>
    <property type="evidence" value="ECO:0007669"/>
    <property type="project" value="TreeGrafter"/>
</dbReference>
<evidence type="ECO:0000256" key="5">
    <source>
        <dbReference type="ARBA" id="ARBA00023187"/>
    </source>
</evidence>
<dbReference type="FunFam" id="3.90.1430.10:FF:000003">
    <property type="entry name" value="Elongation factor 2"/>
    <property type="match status" value="1"/>
</dbReference>
<evidence type="ECO:0000256" key="7">
    <source>
        <dbReference type="ARBA" id="ARBA00055641"/>
    </source>
</evidence>
<reference evidence="10" key="1">
    <citation type="submission" date="2022-07" db="EMBL/GenBank/DDBJ databases">
        <title>Phylogenomic reconstructions and comparative analyses of Kickxellomycotina fungi.</title>
        <authorList>
            <person name="Reynolds N.K."/>
            <person name="Stajich J.E."/>
            <person name="Barry K."/>
            <person name="Grigoriev I.V."/>
            <person name="Crous P."/>
            <person name="Smith M.E."/>
        </authorList>
    </citation>
    <scope>NUCLEOTIDE SEQUENCE</scope>
    <source>
        <strain evidence="10">NRRL 1565</strain>
    </source>
</reference>
<comment type="subcellular location">
    <subcellularLocation>
        <location evidence="1">Nucleus</location>
    </subcellularLocation>
</comment>
<dbReference type="GO" id="GO:0005525">
    <property type="term" value="F:GTP binding"/>
    <property type="evidence" value="ECO:0007669"/>
    <property type="project" value="UniProtKB-KW"/>
</dbReference>
<dbReference type="AlphaFoldDB" id="A0A9W8HT40"/>
<dbReference type="InterPro" id="IPR035647">
    <property type="entry name" value="EFG_III/V"/>
</dbReference>
<dbReference type="PROSITE" id="PS51722">
    <property type="entry name" value="G_TR_2"/>
    <property type="match status" value="1"/>
</dbReference>
<dbReference type="CDD" id="cd04167">
    <property type="entry name" value="Snu114p"/>
    <property type="match status" value="1"/>
</dbReference>
<dbReference type="OrthoDB" id="364892at2759"/>
<dbReference type="GO" id="GO:0003924">
    <property type="term" value="F:GTPase activity"/>
    <property type="evidence" value="ECO:0007669"/>
    <property type="project" value="InterPro"/>
</dbReference>
<evidence type="ECO:0000256" key="2">
    <source>
        <dbReference type="ARBA" id="ARBA00022664"/>
    </source>
</evidence>
<dbReference type="GO" id="GO:0071007">
    <property type="term" value="C:U2-type catalytic step 2 spliceosome"/>
    <property type="evidence" value="ECO:0007669"/>
    <property type="project" value="TreeGrafter"/>
</dbReference>
<keyword evidence="5" id="KW-0508">mRNA splicing</keyword>
<dbReference type="GO" id="GO:0030623">
    <property type="term" value="F:U5 snRNA binding"/>
    <property type="evidence" value="ECO:0007669"/>
    <property type="project" value="TreeGrafter"/>
</dbReference>
<dbReference type="Proteomes" id="UP001140094">
    <property type="component" value="Unassembled WGS sequence"/>
</dbReference>
<dbReference type="FunFam" id="3.40.50.300:FF:000646">
    <property type="entry name" value="U5 small nuclear ribonucleoprotein component"/>
    <property type="match status" value="1"/>
</dbReference>
<dbReference type="PANTHER" id="PTHR42908:SF6">
    <property type="entry name" value="116 KDA U5 SMALL NUCLEAR RIBONUCLEOPROTEIN COMPONENT"/>
    <property type="match status" value="1"/>
</dbReference>
<evidence type="ECO:0000256" key="4">
    <source>
        <dbReference type="ARBA" id="ARBA00023134"/>
    </source>
</evidence>
<feature type="compositionally biased region" description="Acidic residues" evidence="8">
    <location>
        <begin position="18"/>
        <end position="30"/>
    </location>
</feature>
<dbReference type="InterPro" id="IPR027417">
    <property type="entry name" value="P-loop_NTPase"/>
</dbReference>
<dbReference type="PANTHER" id="PTHR42908">
    <property type="entry name" value="TRANSLATION ELONGATION FACTOR-RELATED"/>
    <property type="match status" value="1"/>
</dbReference>
<evidence type="ECO:0000313" key="10">
    <source>
        <dbReference type="EMBL" id="KAJ2794997.1"/>
    </source>
</evidence>
<evidence type="ECO:0000256" key="8">
    <source>
        <dbReference type="SAM" id="MobiDB-lite"/>
    </source>
</evidence>
<dbReference type="Gene3D" id="3.40.50.300">
    <property type="entry name" value="P-loop containing nucleotide triphosphate hydrolases"/>
    <property type="match status" value="1"/>
</dbReference>
<dbReference type="GO" id="GO:0000974">
    <property type="term" value="C:Prp19 complex"/>
    <property type="evidence" value="ECO:0007669"/>
    <property type="project" value="UniProtKB-ARBA"/>
</dbReference>
<organism evidence="10 11">
    <name type="scientific">Coemansia guatemalensis</name>
    <dbReference type="NCBI Taxonomy" id="2761395"/>
    <lineage>
        <taxon>Eukaryota</taxon>
        <taxon>Fungi</taxon>
        <taxon>Fungi incertae sedis</taxon>
        <taxon>Zoopagomycota</taxon>
        <taxon>Kickxellomycotina</taxon>
        <taxon>Kickxellomycetes</taxon>
        <taxon>Kickxellales</taxon>
        <taxon>Kickxellaceae</taxon>
        <taxon>Coemansia</taxon>
    </lineage>
</organism>
<dbReference type="GO" id="GO:0000398">
    <property type="term" value="P:mRNA splicing, via spliceosome"/>
    <property type="evidence" value="ECO:0007669"/>
    <property type="project" value="TreeGrafter"/>
</dbReference>
<dbReference type="CDD" id="cd04090">
    <property type="entry name" value="EF2_II_snRNP"/>
    <property type="match status" value="1"/>
</dbReference>